<feature type="compositionally biased region" description="Basic and acidic residues" evidence="3">
    <location>
        <begin position="514"/>
        <end position="532"/>
    </location>
</feature>
<gene>
    <name evidence="5" type="ORF">K2173_010760</name>
</gene>
<dbReference type="PANTHER" id="PTHR22881">
    <property type="entry name" value="BROMODOMAIN CONTAINING PROTEIN"/>
    <property type="match status" value="1"/>
</dbReference>
<dbReference type="InterPro" id="IPR051831">
    <property type="entry name" value="Bromodomain_contain_prot"/>
</dbReference>
<dbReference type="CDD" id="cd04369">
    <property type="entry name" value="Bromodomain"/>
    <property type="match status" value="1"/>
</dbReference>
<comment type="caution">
    <text evidence="5">The sequence shown here is derived from an EMBL/GenBank/DDBJ whole genome shotgun (WGS) entry which is preliminary data.</text>
</comment>
<evidence type="ECO:0000256" key="2">
    <source>
        <dbReference type="PROSITE-ProRule" id="PRU00035"/>
    </source>
</evidence>
<organism evidence="5 6">
    <name type="scientific">Erythroxylum novogranatense</name>
    <dbReference type="NCBI Taxonomy" id="1862640"/>
    <lineage>
        <taxon>Eukaryota</taxon>
        <taxon>Viridiplantae</taxon>
        <taxon>Streptophyta</taxon>
        <taxon>Embryophyta</taxon>
        <taxon>Tracheophyta</taxon>
        <taxon>Spermatophyta</taxon>
        <taxon>Magnoliopsida</taxon>
        <taxon>eudicotyledons</taxon>
        <taxon>Gunneridae</taxon>
        <taxon>Pentapetalae</taxon>
        <taxon>rosids</taxon>
        <taxon>fabids</taxon>
        <taxon>Malpighiales</taxon>
        <taxon>Erythroxylaceae</taxon>
        <taxon>Erythroxylum</taxon>
    </lineage>
</organism>
<evidence type="ECO:0000259" key="4">
    <source>
        <dbReference type="PROSITE" id="PS50014"/>
    </source>
</evidence>
<dbReference type="InterPro" id="IPR001487">
    <property type="entry name" value="Bromodomain"/>
</dbReference>
<feature type="region of interest" description="Disordered" evidence="3">
    <location>
        <begin position="509"/>
        <end position="585"/>
    </location>
</feature>
<keyword evidence="6" id="KW-1185">Reference proteome</keyword>
<proteinExistence type="predicted"/>
<dbReference type="EMBL" id="JAIWQS010000009">
    <property type="protein sequence ID" value="KAJ8754669.1"/>
    <property type="molecule type" value="Genomic_DNA"/>
</dbReference>
<evidence type="ECO:0000313" key="5">
    <source>
        <dbReference type="EMBL" id="KAJ8754669.1"/>
    </source>
</evidence>
<feature type="compositionally biased region" description="Acidic residues" evidence="3">
    <location>
        <begin position="55"/>
        <end position="72"/>
    </location>
</feature>
<feature type="compositionally biased region" description="Acidic residues" evidence="3">
    <location>
        <begin position="138"/>
        <end position="147"/>
    </location>
</feature>
<dbReference type="Proteomes" id="UP001159364">
    <property type="component" value="Linkage Group LG09"/>
</dbReference>
<dbReference type="Gene3D" id="1.20.920.10">
    <property type="entry name" value="Bromodomain-like"/>
    <property type="match status" value="1"/>
</dbReference>
<feature type="compositionally biased region" description="Polar residues" evidence="3">
    <location>
        <begin position="866"/>
        <end position="879"/>
    </location>
</feature>
<evidence type="ECO:0000256" key="1">
    <source>
        <dbReference type="ARBA" id="ARBA00023117"/>
    </source>
</evidence>
<evidence type="ECO:0000313" key="6">
    <source>
        <dbReference type="Proteomes" id="UP001159364"/>
    </source>
</evidence>
<feature type="compositionally biased region" description="Basic residues" evidence="3">
    <location>
        <begin position="1"/>
        <end position="13"/>
    </location>
</feature>
<feature type="domain" description="Bromo" evidence="4">
    <location>
        <begin position="201"/>
        <end position="271"/>
    </location>
</feature>
<feature type="region of interest" description="Disordered" evidence="3">
    <location>
        <begin position="1"/>
        <end position="42"/>
    </location>
</feature>
<dbReference type="PRINTS" id="PR00503">
    <property type="entry name" value="BROMODOMAIN"/>
</dbReference>
<dbReference type="SUPFAM" id="SSF47370">
    <property type="entry name" value="Bromodomain"/>
    <property type="match status" value="1"/>
</dbReference>
<accession>A0AAV8SRN4</accession>
<name>A0AAV8SRN4_9ROSI</name>
<evidence type="ECO:0000256" key="3">
    <source>
        <dbReference type="SAM" id="MobiDB-lite"/>
    </source>
</evidence>
<dbReference type="AlphaFoldDB" id="A0AAV8SRN4"/>
<feature type="region of interest" description="Disordered" evidence="3">
    <location>
        <begin position="55"/>
        <end position="186"/>
    </location>
</feature>
<dbReference type="PROSITE" id="PS50014">
    <property type="entry name" value="BROMODOMAIN_2"/>
    <property type="match status" value="1"/>
</dbReference>
<dbReference type="InterPro" id="IPR036427">
    <property type="entry name" value="Bromodomain-like_sf"/>
</dbReference>
<feature type="compositionally biased region" description="Polar residues" evidence="3">
    <location>
        <begin position="536"/>
        <end position="585"/>
    </location>
</feature>
<dbReference type="Pfam" id="PF00439">
    <property type="entry name" value="Bromodomain"/>
    <property type="match status" value="1"/>
</dbReference>
<feature type="region of interest" description="Disordered" evidence="3">
    <location>
        <begin position="826"/>
        <end position="885"/>
    </location>
</feature>
<feature type="compositionally biased region" description="Polar residues" evidence="3">
    <location>
        <begin position="832"/>
        <end position="841"/>
    </location>
</feature>
<reference evidence="5 6" key="1">
    <citation type="submission" date="2021-09" db="EMBL/GenBank/DDBJ databases">
        <title>Genomic insights and catalytic innovation underlie evolution of tropane alkaloids biosynthesis.</title>
        <authorList>
            <person name="Wang Y.-J."/>
            <person name="Tian T."/>
            <person name="Huang J.-P."/>
            <person name="Huang S.-X."/>
        </authorList>
    </citation>
    <scope>NUCLEOTIDE SEQUENCE [LARGE SCALE GENOMIC DNA]</scope>
    <source>
        <strain evidence="5">KIB-2018</strain>
        <tissue evidence="5">Leaf</tissue>
    </source>
</reference>
<dbReference type="SMART" id="SM00297">
    <property type="entry name" value="BROMO"/>
    <property type="match status" value="1"/>
</dbReference>
<protein>
    <recommendedName>
        <fullName evidence="4">Bromo domain-containing protein</fullName>
    </recommendedName>
</protein>
<feature type="compositionally biased region" description="Basic and acidic residues" evidence="3">
    <location>
        <begin position="148"/>
        <end position="170"/>
    </location>
</feature>
<dbReference type="PANTHER" id="PTHR22881:SF42">
    <property type="entry name" value="DNA-BINDING BROMODOMAIN-CONTAINING PROTEIN"/>
    <property type="match status" value="1"/>
</dbReference>
<keyword evidence="1 2" id="KW-0103">Bromodomain</keyword>
<sequence>MGQIVKRKKKGRPSKADLARRAALHSPANAESERRRSLRRRNVRYNNFIDFDDYLDDEEFEEEEEDDDDVDEVDQRRKEKKLKLVLKLNSTEKTEAPGDHALGGGDDASSSSSSSSSSEDEESERKQLKKKKINGGGDESEEDENENDHEQHNNIRNHQKEKEKKSDGKGQESLPGTRSHHSNGLPLPEKRILELILDKLQKKDTYGVYAEPVDLEELPDYLDVIDHPMDFATVRKKLANGSYSTLEQFESDVFLICSNAMEYNTPETIYHKQACAIQELAKRKFEKLRIDTERTEKDIKSEQKTKSNCLAKKQIKKPGTRAMQECIGSDFSSGATLANVGDIQNGSVHNHTGGCERPNNTDGLLEANSSLIDTILDKAEELSSGKDLLSKLGRKSSGFDENRRTTYNLPNQPMVGSESILSTFECEAKQLVAVGLHAEYSYARSLARFAATLGPVAWKVASQRIQQALPPGCKFGRGWVGEYEPLPTPVLMPQTRVQKDSTLFAKKQFTAYTPKDDEPPRTLEERPARGPIERNPSFSLPINVTASQGKASSLTSTNIRPNLPCDTTQNQQKLPPRSSSEIQNQAAKQIELNLTPSNYQRDTNTVEEKQLPSNSAMEAIKLRKLPRTMGLPQSVPPKQQEKRVWSGGLPNGNTGNCLNNRLISLSSDIVQTQMSQGETDITHGQAQGLTDPIEAMRISTEKAPKQQKPLNQSSTDTSPVVLPTTSVRNDANNAAVAAARVWMPLGAAGLKPQTENSMTPKNQIYAESLYNPTRQLHAQLPIRQGQFPLPAGMQFLNEKHCFPFQAFMRPPIQAANEGQFQNRPMIMGNDLSGFQMQSPRQGQPKKKQESRPPDLNIGFQCPGSPPKQSSGMMVDSQQPDLALQL</sequence>